<organism evidence="2 3">
    <name type="scientific">Ostreobium quekettii</name>
    <dbReference type="NCBI Taxonomy" id="121088"/>
    <lineage>
        <taxon>Eukaryota</taxon>
        <taxon>Viridiplantae</taxon>
        <taxon>Chlorophyta</taxon>
        <taxon>core chlorophytes</taxon>
        <taxon>Ulvophyceae</taxon>
        <taxon>TCBD clade</taxon>
        <taxon>Bryopsidales</taxon>
        <taxon>Ostreobineae</taxon>
        <taxon>Ostreobiaceae</taxon>
        <taxon>Ostreobium</taxon>
    </lineage>
</organism>
<reference evidence="2" key="1">
    <citation type="submission" date="2020-12" db="EMBL/GenBank/DDBJ databases">
        <authorList>
            <person name="Iha C."/>
        </authorList>
    </citation>
    <scope>NUCLEOTIDE SEQUENCE</scope>
</reference>
<dbReference type="InterPro" id="IPR050261">
    <property type="entry name" value="FrsA_esterase"/>
</dbReference>
<dbReference type="PANTHER" id="PTHR22946:SF0">
    <property type="entry name" value="DIENELACTONE HYDROLASE DOMAIN-CONTAINING PROTEIN"/>
    <property type="match status" value="1"/>
</dbReference>
<dbReference type="Pfam" id="PF01738">
    <property type="entry name" value="DLH"/>
    <property type="match status" value="2"/>
</dbReference>
<accession>A0A8S1IW16</accession>
<dbReference type="SUPFAM" id="SSF53474">
    <property type="entry name" value="alpha/beta-Hydrolases"/>
    <property type="match status" value="2"/>
</dbReference>
<feature type="domain" description="Dienelactone hydrolase" evidence="1">
    <location>
        <begin position="298"/>
        <end position="523"/>
    </location>
</feature>
<comment type="caution">
    <text evidence="2">The sequence shown here is derived from an EMBL/GenBank/DDBJ whole genome shotgun (WGS) entry which is preliminary data.</text>
</comment>
<dbReference type="GO" id="GO:0016787">
    <property type="term" value="F:hydrolase activity"/>
    <property type="evidence" value="ECO:0007669"/>
    <property type="project" value="InterPro"/>
</dbReference>
<dbReference type="PANTHER" id="PTHR22946">
    <property type="entry name" value="DIENELACTONE HYDROLASE DOMAIN-CONTAINING PROTEIN-RELATED"/>
    <property type="match status" value="1"/>
</dbReference>
<evidence type="ECO:0000259" key="1">
    <source>
        <dbReference type="Pfam" id="PF01738"/>
    </source>
</evidence>
<dbReference type="Proteomes" id="UP000708148">
    <property type="component" value="Unassembled WGS sequence"/>
</dbReference>
<evidence type="ECO:0000313" key="2">
    <source>
        <dbReference type="EMBL" id="CAD7699031.1"/>
    </source>
</evidence>
<sequence length="539" mass="57958">MLPWQALFSAAVGQDSPFTQNVNLDTVEEQAVTYEFAAGSFEGTLVWDTSFEGARPIVVVFHDADGPDAFELWVAQRLANAGYAAFVADLWGADVASGSELSREEQDAAIESLVDDPTEWLGRVQAALDAATGQDASVVDPESVASIGYGFGGATVLELARSGADVLAVAAVHPTTLTAVGPAGASFEGRVLVVVGDGQEDVASADIFEFEDELRALGAVWEVIRLAKAKQAFTLPTADDFDVVSDIRTWHAVTEFLQQVFDPDLIEYLDDPFSVTGVDDSTLTSMDFEYMEGDVLLRGFVSYPADAQEQLPVMLIIPDWDGIGDYEKWRTKLVAMEGYVGFTADIYGANVTQGPSLPIDERRALTSSFFTPVTLFRSRMAAALAALKSDALSPVADASKVVAIGYCFGGRGVGELMRDEPEGVIGVGSFHGGDMTTMGSVAQECNNIATAVFNGANDWVTDEQIDEFIAEMNAASVNWEWHNYGGTVHSFTNPEVPRDGEGNAYNPVADLRSWESVKAFMETLISEGNPYVACPESRR</sequence>
<dbReference type="AlphaFoldDB" id="A0A8S1IW16"/>
<proteinExistence type="predicted"/>
<dbReference type="Gene3D" id="3.40.50.1820">
    <property type="entry name" value="alpha/beta hydrolase"/>
    <property type="match status" value="2"/>
</dbReference>
<dbReference type="InterPro" id="IPR002925">
    <property type="entry name" value="Dienelactn_hydro"/>
</dbReference>
<keyword evidence="3" id="KW-1185">Reference proteome</keyword>
<gene>
    <name evidence="2" type="ORF">OSTQU699_LOCUS4390</name>
</gene>
<name>A0A8S1IW16_9CHLO</name>
<dbReference type="EMBL" id="CAJHUC010000943">
    <property type="protein sequence ID" value="CAD7699031.1"/>
    <property type="molecule type" value="Genomic_DNA"/>
</dbReference>
<dbReference type="OrthoDB" id="17560at2759"/>
<feature type="domain" description="Dienelactone hydrolase" evidence="1">
    <location>
        <begin position="54"/>
        <end position="260"/>
    </location>
</feature>
<evidence type="ECO:0000313" key="3">
    <source>
        <dbReference type="Proteomes" id="UP000708148"/>
    </source>
</evidence>
<dbReference type="InterPro" id="IPR029058">
    <property type="entry name" value="AB_hydrolase_fold"/>
</dbReference>
<protein>
    <recommendedName>
        <fullName evidence="1">Dienelactone hydrolase domain-containing protein</fullName>
    </recommendedName>
</protein>